<evidence type="ECO:0000313" key="2">
    <source>
        <dbReference type="Proteomes" id="UP001561046"/>
    </source>
</evidence>
<comment type="caution">
    <text evidence="1">The sequence shown here is derived from an EMBL/GenBank/DDBJ whole genome shotgun (WGS) entry which is preliminary data.</text>
</comment>
<dbReference type="RefSeq" id="WP_369336683.1">
    <property type="nucleotide sequence ID" value="NZ_JBFYGN010000001.1"/>
</dbReference>
<name>A0ABV3ZP94_9BURK</name>
<sequence>MQLKLWQRALIWSAVLAVLLTVFALYLQPEFMVTLADHVWACF</sequence>
<keyword evidence="2" id="KW-1185">Reference proteome</keyword>
<evidence type="ECO:0000313" key="1">
    <source>
        <dbReference type="EMBL" id="MEX8191459.1"/>
    </source>
</evidence>
<gene>
    <name evidence="1" type="ORF">AB6724_01245</name>
</gene>
<protein>
    <submittedName>
        <fullName evidence="1">Uncharacterized protein</fullName>
    </submittedName>
</protein>
<dbReference type="Proteomes" id="UP001561046">
    <property type="component" value="Unassembled WGS sequence"/>
</dbReference>
<reference evidence="1 2" key="1">
    <citation type="journal article" date="2013" name="Int. J. Syst. Evol. Microbiol.">
        <title>Comamonas guangdongensis sp. nov., isolated from subterranean forest sediment, and emended description of the genus Comamonas.</title>
        <authorList>
            <person name="Zhang J."/>
            <person name="Wang Y."/>
            <person name="Zhou S."/>
            <person name="Wu C."/>
            <person name="He J."/>
            <person name="Li F."/>
        </authorList>
    </citation>
    <scope>NUCLEOTIDE SEQUENCE [LARGE SCALE GENOMIC DNA]</scope>
    <source>
        <strain evidence="1 2">CCTCC AB2011133</strain>
    </source>
</reference>
<dbReference type="EMBL" id="JBFYGN010000001">
    <property type="protein sequence ID" value="MEX8191459.1"/>
    <property type="molecule type" value="Genomic_DNA"/>
</dbReference>
<organism evidence="1 2">
    <name type="scientific">Comamonas guangdongensis</name>
    <dbReference type="NCBI Taxonomy" id="510515"/>
    <lineage>
        <taxon>Bacteria</taxon>
        <taxon>Pseudomonadati</taxon>
        <taxon>Pseudomonadota</taxon>
        <taxon>Betaproteobacteria</taxon>
        <taxon>Burkholderiales</taxon>
        <taxon>Comamonadaceae</taxon>
        <taxon>Comamonas</taxon>
    </lineage>
</organism>
<proteinExistence type="predicted"/>
<accession>A0ABV3ZP94</accession>